<sequence>MYLKNIDQNLTPLFDAVKKYIDDEVIPFHVPGHKHGKGIPELMNYLGKRVLNMDVNGMEDLDYFNNPTGVIYESERLLADAFGAQKAFFLVNGTTSGIQAMIMSACKPGDKIIIPRNAHKSVIGGIILSGAVPIYVEPEINEELGIANGITVEKIENTIKSHPNVKALFLINPTYYGFTSDIKTIVEIAHSHDILVLVDEAHGSHMYFHEDFPLTAMKSGADMSTLSMHKTGGSLTQSSVLMMGNTKISPDKVKKTLNLIYTSSASYLLMCSLDVARKHMSIKGRELLENTLQMVRWARDEINKIEGVYAFGKELVGYPGCFNFDETKLGINVRNLGYTGYEMESKLRKEYNIQIELADLNNILAIASIGDVKENFEALINSLKDISDKTKIKPYNKINFLPKYPDSIVSPREAYYMKKKLVKLSDSEGEIAGEIVMAYPPGIPVICIGEIITKEIIDYINILKGENCQLQGTDDPLVDYIKILDIK</sequence>
<dbReference type="Gene3D" id="3.40.640.10">
    <property type="entry name" value="Type I PLP-dependent aspartate aminotransferase-like (Major domain)"/>
    <property type="match status" value="1"/>
</dbReference>
<keyword evidence="4" id="KW-0663">Pyridoxal phosphate</keyword>
<feature type="domain" description="Orn/Lys/Arg decarboxylases family 1 pyridoxal-P attachment site" evidence="6">
    <location>
        <begin position="225"/>
        <end position="239"/>
    </location>
</feature>
<dbReference type="InterPro" id="IPR008286">
    <property type="entry name" value="Prn/Lys/Arg_de-COase_C"/>
</dbReference>
<evidence type="ECO:0000313" key="8">
    <source>
        <dbReference type="Proteomes" id="UP000037267"/>
    </source>
</evidence>
<accession>A0A0L0W8T7</accession>
<dbReference type="Gene3D" id="3.90.100.10">
    <property type="entry name" value="Orn/Lys/Arg decarboxylase, C-terminal domain"/>
    <property type="match status" value="1"/>
</dbReference>
<dbReference type="Pfam" id="PF03711">
    <property type="entry name" value="OKR_DC_1_C"/>
    <property type="match status" value="1"/>
</dbReference>
<dbReference type="InterPro" id="IPR036633">
    <property type="entry name" value="Prn/Lys/Arg_de-COase_C_sf"/>
</dbReference>
<comment type="caution">
    <text evidence="7">The sequence shown here is derived from an EMBL/GenBank/DDBJ whole genome shotgun (WGS) entry which is preliminary data.</text>
</comment>
<keyword evidence="3" id="KW-0210">Decarboxylase</keyword>
<evidence type="ECO:0000259" key="6">
    <source>
        <dbReference type="PROSITE" id="PS00703"/>
    </source>
</evidence>
<dbReference type="Pfam" id="PF01276">
    <property type="entry name" value="OKR_DC_1"/>
    <property type="match status" value="1"/>
</dbReference>
<dbReference type="EMBL" id="LGSS01000013">
    <property type="protein sequence ID" value="KNF07715.1"/>
    <property type="molecule type" value="Genomic_DNA"/>
</dbReference>
<protein>
    <submittedName>
        <fullName evidence="7">Polyamine aminopropyl transferase SpeE</fullName>
        <ecNumber evidence="7">2.5.1.16</ecNumber>
    </submittedName>
</protein>
<dbReference type="InterPro" id="IPR015424">
    <property type="entry name" value="PyrdxlP-dep_Trfase"/>
</dbReference>
<comment type="cofactor">
    <cofactor evidence="1">
        <name>pyridoxal 5'-phosphate</name>
        <dbReference type="ChEBI" id="CHEBI:597326"/>
    </cofactor>
</comment>
<dbReference type="OrthoDB" id="9815233at2"/>
<dbReference type="EC" id="2.5.1.16" evidence="7"/>
<dbReference type="GO" id="GO:0016831">
    <property type="term" value="F:carboxy-lyase activity"/>
    <property type="evidence" value="ECO:0007669"/>
    <property type="project" value="UniProtKB-KW"/>
</dbReference>
<organism evidence="7 8">
    <name type="scientific">Gottschalkia purinilytica</name>
    <name type="common">Clostridium purinilyticum</name>
    <dbReference type="NCBI Taxonomy" id="1503"/>
    <lineage>
        <taxon>Bacteria</taxon>
        <taxon>Bacillati</taxon>
        <taxon>Bacillota</taxon>
        <taxon>Tissierellia</taxon>
        <taxon>Tissierellales</taxon>
        <taxon>Gottschalkiaceae</taxon>
        <taxon>Gottschalkia</taxon>
    </lineage>
</organism>
<evidence type="ECO:0000313" key="7">
    <source>
        <dbReference type="EMBL" id="KNF07715.1"/>
    </source>
</evidence>
<comment type="similarity">
    <text evidence="2">Belongs to the Orn/Lys/Arg decarboxylase class-I family.</text>
</comment>
<evidence type="ECO:0000256" key="5">
    <source>
        <dbReference type="ARBA" id="ARBA00023239"/>
    </source>
</evidence>
<proteinExistence type="inferred from homology"/>
<dbReference type="CDD" id="cd00615">
    <property type="entry name" value="Orn_deC_like"/>
    <property type="match status" value="1"/>
</dbReference>
<keyword evidence="7" id="KW-0808">Transferase</keyword>
<evidence type="ECO:0000256" key="2">
    <source>
        <dbReference type="ARBA" id="ARBA00010671"/>
    </source>
</evidence>
<dbReference type="PANTHER" id="PTHR43277:SF4">
    <property type="entry name" value="ARGININE DECARBOXYLASE"/>
    <property type="match status" value="1"/>
</dbReference>
<dbReference type="AlphaFoldDB" id="A0A0L0W8T7"/>
<evidence type="ECO:0000256" key="1">
    <source>
        <dbReference type="ARBA" id="ARBA00001933"/>
    </source>
</evidence>
<evidence type="ECO:0000256" key="3">
    <source>
        <dbReference type="ARBA" id="ARBA00022793"/>
    </source>
</evidence>
<evidence type="ECO:0000256" key="4">
    <source>
        <dbReference type="ARBA" id="ARBA00022898"/>
    </source>
</evidence>
<dbReference type="STRING" id="1503.CLPU_13c00570"/>
<dbReference type="GO" id="GO:0004766">
    <property type="term" value="F:spermidine synthase activity"/>
    <property type="evidence" value="ECO:0007669"/>
    <property type="project" value="UniProtKB-EC"/>
</dbReference>
<dbReference type="PROSITE" id="PS00703">
    <property type="entry name" value="OKR_DC_1"/>
    <property type="match status" value="1"/>
</dbReference>
<keyword evidence="8" id="KW-1185">Reference proteome</keyword>
<keyword evidence="5" id="KW-0456">Lyase</keyword>
<name>A0A0L0W8T7_GOTPU</name>
<dbReference type="InterPro" id="IPR000310">
    <property type="entry name" value="Orn/Lys/Arg_deCO2ase_major_dom"/>
</dbReference>
<dbReference type="PANTHER" id="PTHR43277">
    <property type="entry name" value="ARGININE DECARBOXYLASE"/>
    <property type="match status" value="1"/>
</dbReference>
<dbReference type="Proteomes" id="UP000037267">
    <property type="component" value="Unassembled WGS sequence"/>
</dbReference>
<dbReference type="SUPFAM" id="SSF55904">
    <property type="entry name" value="Ornithine decarboxylase C-terminal domain"/>
    <property type="match status" value="1"/>
</dbReference>
<dbReference type="SUPFAM" id="SSF53383">
    <property type="entry name" value="PLP-dependent transferases"/>
    <property type="match status" value="1"/>
</dbReference>
<dbReference type="InterPro" id="IPR015421">
    <property type="entry name" value="PyrdxlP-dep_Trfase_major"/>
</dbReference>
<gene>
    <name evidence="7" type="primary">speE</name>
    <name evidence="7" type="ORF">CLPU_13c00570</name>
</gene>
<dbReference type="InterPro" id="IPR052357">
    <property type="entry name" value="Orn_Lys_Arg_decarboxylase-I"/>
</dbReference>
<reference evidence="8" key="1">
    <citation type="submission" date="2015-07" db="EMBL/GenBank/DDBJ databases">
        <title>Draft genome sequence of the purine-degrading Gottschalkia purinilyticum DSM 1384 (formerly Clostridium purinilyticum).</title>
        <authorList>
            <person name="Poehlein A."/>
            <person name="Schiel-Bengelsdorf B."/>
            <person name="Bengelsdorf F.R."/>
            <person name="Daniel R."/>
            <person name="Duerre P."/>
        </authorList>
    </citation>
    <scope>NUCLEOTIDE SEQUENCE [LARGE SCALE GENOMIC DNA]</scope>
    <source>
        <strain evidence="8">DSM 1384</strain>
    </source>
</reference>
<dbReference type="PATRIC" id="fig|1503.3.peg.450"/>